<dbReference type="Proteomes" id="UP001596972">
    <property type="component" value="Unassembled WGS sequence"/>
</dbReference>
<proteinExistence type="predicted"/>
<comment type="caution">
    <text evidence="2">The sequence shown here is derived from an EMBL/GenBank/DDBJ whole genome shotgun (WGS) entry which is preliminary data.</text>
</comment>
<sequence>MLLDELGSGLPGLLAELNQALSIRSCAFAGGMVRARPDVWLVATADTYGAGGIEPVRLRAEVAVLGRGVYAVDGHWGVEEVQAVHQVPEVLADVRGRAGASLRSRFREAFHGLPEPAASAVPADLGEGEACAGGCGNVDGGEVSHVHVDAPPEAGDGKSAVGGKGHVPRDAAIHDEDRSGAQKGQDQQ</sequence>
<reference evidence="3" key="1">
    <citation type="journal article" date="2019" name="Int. J. Syst. Evol. Microbiol.">
        <title>The Global Catalogue of Microorganisms (GCM) 10K type strain sequencing project: providing services to taxonomists for standard genome sequencing and annotation.</title>
        <authorList>
            <consortium name="The Broad Institute Genomics Platform"/>
            <consortium name="The Broad Institute Genome Sequencing Center for Infectious Disease"/>
            <person name="Wu L."/>
            <person name="Ma J."/>
        </authorList>
    </citation>
    <scope>NUCLEOTIDE SEQUENCE [LARGE SCALE GENOMIC DNA]</scope>
    <source>
        <strain evidence="3">JCM 31202</strain>
    </source>
</reference>
<feature type="region of interest" description="Disordered" evidence="1">
    <location>
        <begin position="148"/>
        <end position="188"/>
    </location>
</feature>
<evidence type="ECO:0000313" key="3">
    <source>
        <dbReference type="Proteomes" id="UP001596972"/>
    </source>
</evidence>
<organism evidence="2 3">
    <name type="scientific">Actinomadura sediminis</name>
    <dbReference type="NCBI Taxonomy" id="1038904"/>
    <lineage>
        <taxon>Bacteria</taxon>
        <taxon>Bacillati</taxon>
        <taxon>Actinomycetota</taxon>
        <taxon>Actinomycetes</taxon>
        <taxon>Streptosporangiales</taxon>
        <taxon>Thermomonosporaceae</taxon>
        <taxon>Actinomadura</taxon>
    </lineage>
</organism>
<accession>A0ABW3ELC9</accession>
<keyword evidence="3" id="KW-1185">Reference proteome</keyword>
<evidence type="ECO:0000313" key="2">
    <source>
        <dbReference type="EMBL" id="MFD0899339.1"/>
    </source>
</evidence>
<gene>
    <name evidence="2" type="ORF">ACFQ11_02955</name>
</gene>
<dbReference type="RefSeq" id="WP_378296185.1">
    <property type="nucleotide sequence ID" value="NZ_JBHTJA010000003.1"/>
</dbReference>
<evidence type="ECO:0000256" key="1">
    <source>
        <dbReference type="SAM" id="MobiDB-lite"/>
    </source>
</evidence>
<dbReference type="EMBL" id="JBHTJA010000003">
    <property type="protein sequence ID" value="MFD0899339.1"/>
    <property type="molecule type" value="Genomic_DNA"/>
</dbReference>
<name>A0ABW3ELC9_9ACTN</name>
<protein>
    <submittedName>
        <fullName evidence="2">Uncharacterized protein</fullName>
    </submittedName>
</protein>
<feature type="compositionally biased region" description="Basic and acidic residues" evidence="1">
    <location>
        <begin position="167"/>
        <end position="180"/>
    </location>
</feature>